<feature type="binding site" evidence="7">
    <location>
        <position position="339"/>
    </location>
    <ligand>
        <name>L-aspartate</name>
        <dbReference type="ChEBI" id="CHEBI:29991"/>
    </ligand>
</feature>
<dbReference type="EC" id="6.1.1.23" evidence="7"/>
<evidence type="ECO:0000313" key="9">
    <source>
        <dbReference type="EMBL" id="OHA49260.1"/>
    </source>
</evidence>
<dbReference type="Pfam" id="PF01336">
    <property type="entry name" value="tRNA_anti-codon"/>
    <property type="match status" value="1"/>
</dbReference>
<evidence type="ECO:0000259" key="8">
    <source>
        <dbReference type="PROSITE" id="PS50862"/>
    </source>
</evidence>
<name>A0A1G2PLR3_TERXR</name>
<feature type="binding site" evidence="7">
    <location>
        <position position="373"/>
    </location>
    <ligand>
        <name>ATP</name>
        <dbReference type="ChEBI" id="CHEBI:30616"/>
    </ligand>
</feature>
<evidence type="ECO:0000256" key="2">
    <source>
        <dbReference type="ARBA" id="ARBA00022598"/>
    </source>
</evidence>
<dbReference type="PANTHER" id="PTHR22594:SF5">
    <property type="entry name" value="ASPARTATE--TRNA LIGASE, MITOCHONDRIAL"/>
    <property type="match status" value="1"/>
</dbReference>
<dbReference type="NCBIfam" id="TIGR00459">
    <property type="entry name" value="aspS_bact"/>
    <property type="match status" value="1"/>
</dbReference>
<dbReference type="GO" id="GO:0006422">
    <property type="term" value="P:aspartyl-tRNA aminoacylation"/>
    <property type="evidence" value="ECO:0007669"/>
    <property type="project" value="UniProtKB-UniRule"/>
</dbReference>
<dbReference type="InterPro" id="IPR002312">
    <property type="entry name" value="Asp/Asn-tRNA-synth_IIb"/>
</dbReference>
<dbReference type="CDD" id="cd00777">
    <property type="entry name" value="AspRS_core"/>
    <property type="match status" value="1"/>
</dbReference>
<dbReference type="SUPFAM" id="SSF55681">
    <property type="entry name" value="Class II aaRS and biotin synthetases"/>
    <property type="match status" value="1"/>
</dbReference>
<dbReference type="GO" id="GO:0050560">
    <property type="term" value="F:aspartate-tRNA(Asn) ligase activity"/>
    <property type="evidence" value="ECO:0007669"/>
    <property type="project" value="UniProtKB-EC"/>
</dbReference>
<keyword evidence="3 7" id="KW-0547">Nucleotide-binding</keyword>
<evidence type="ECO:0000256" key="3">
    <source>
        <dbReference type="ARBA" id="ARBA00022741"/>
    </source>
</evidence>
<keyword evidence="4 7" id="KW-0067">ATP-binding</keyword>
<comment type="similarity">
    <text evidence="1 7">Belongs to the class-II aminoacyl-tRNA synthetase family. Type 1 subfamily.</text>
</comment>
<dbReference type="InterPro" id="IPR006195">
    <property type="entry name" value="aa-tRNA-synth_II"/>
</dbReference>
<dbReference type="GO" id="GO:0004815">
    <property type="term" value="F:aspartate-tRNA ligase activity"/>
    <property type="evidence" value="ECO:0007669"/>
    <property type="project" value="UniProtKB-UniRule"/>
</dbReference>
<keyword evidence="2 7" id="KW-0436">Ligase</keyword>
<evidence type="ECO:0000256" key="7">
    <source>
        <dbReference type="HAMAP-Rule" id="MF_00044"/>
    </source>
</evidence>
<keyword evidence="5 7" id="KW-0648">Protein biosynthesis</keyword>
<evidence type="ECO:0000256" key="5">
    <source>
        <dbReference type="ARBA" id="ARBA00022917"/>
    </source>
</evidence>
<dbReference type="InterPro" id="IPR045864">
    <property type="entry name" value="aa-tRNA-synth_II/BPL/LPL"/>
</dbReference>
<dbReference type="Gene3D" id="3.30.1360.30">
    <property type="entry name" value="GAD-like domain"/>
    <property type="match status" value="1"/>
</dbReference>
<dbReference type="CDD" id="cd04317">
    <property type="entry name" value="EcAspRS_like_N"/>
    <property type="match status" value="1"/>
</dbReference>
<feature type="binding site" evidence="7">
    <location>
        <begin position="220"/>
        <end position="222"/>
    </location>
    <ligand>
        <name>ATP</name>
        <dbReference type="ChEBI" id="CHEBI:30616"/>
    </ligand>
</feature>
<comment type="subunit">
    <text evidence="7">Homodimer.</text>
</comment>
<dbReference type="InterPro" id="IPR004115">
    <property type="entry name" value="GAD-like_sf"/>
</dbReference>
<keyword evidence="6 7" id="KW-0030">Aminoacyl-tRNA synthetase</keyword>
<dbReference type="InterPro" id="IPR047089">
    <property type="entry name" value="Asp-tRNA-ligase_1_N"/>
</dbReference>
<dbReference type="Gene3D" id="2.40.50.140">
    <property type="entry name" value="Nucleic acid-binding proteins"/>
    <property type="match status" value="1"/>
</dbReference>
<dbReference type="InterPro" id="IPR004524">
    <property type="entry name" value="Asp-tRNA-ligase_1"/>
</dbReference>
<comment type="subcellular location">
    <subcellularLocation>
        <location evidence="7">Cytoplasm</location>
    </subcellularLocation>
</comment>
<evidence type="ECO:0000256" key="4">
    <source>
        <dbReference type="ARBA" id="ARBA00022840"/>
    </source>
</evidence>
<dbReference type="PANTHER" id="PTHR22594">
    <property type="entry name" value="ASPARTYL/LYSYL-TRNA SYNTHETASE"/>
    <property type="match status" value="1"/>
</dbReference>
<dbReference type="InterPro" id="IPR047090">
    <property type="entry name" value="AspRS_core"/>
</dbReference>
<dbReference type="Gene3D" id="3.30.930.10">
    <property type="entry name" value="Bira Bifunctional Protein, Domain 2"/>
    <property type="match status" value="2"/>
</dbReference>
<comment type="catalytic activity">
    <reaction evidence="7">
        <text>tRNA(Asx) + L-aspartate + ATP = L-aspartyl-tRNA(Asx) + AMP + diphosphate</text>
        <dbReference type="Rhea" id="RHEA:18349"/>
        <dbReference type="Rhea" id="RHEA-COMP:9710"/>
        <dbReference type="Rhea" id="RHEA-COMP:9711"/>
        <dbReference type="ChEBI" id="CHEBI:29991"/>
        <dbReference type="ChEBI" id="CHEBI:30616"/>
        <dbReference type="ChEBI" id="CHEBI:33019"/>
        <dbReference type="ChEBI" id="CHEBI:78442"/>
        <dbReference type="ChEBI" id="CHEBI:78516"/>
        <dbReference type="ChEBI" id="CHEBI:456215"/>
        <dbReference type="EC" id="6.1.1.23"/>
    </reaction>
</comment>
<organism evidence="9 10">
    <name type="scientific">Terrybacteria sp. (strain RIFCSPHIGHO2_01_FULL_58_15)</name>
    <dbReference type="NCBI Taxonomy" id="1802363"/>
    <lineage>
        <taxon>Bacteria</taxon>
        <taxon>Candidatus Terryibacteriota</taxon>
    </lineage>
</organism>
<feature type="binding site" evidence="7">
    <location>
        <begin position="424"/>
        <end position="427"/>
    </location>
    <ligand>
        <name>ATP</name>
        <dbReference type="ChEBI" id="CHEBI:30616"/>
    </ligand>
</feature>
<evidence type="ECO:0000313" key="10">
    <source>
        <dbReference type="Proteomes" id="UP000178690"/>
    </source>
</evidence>
<accession>A0A1G2PLR3</accession>
<comment type="caution">
    <text evidence="7">Lacks conserved residue(s) required for the propagation of feature annotation.</text>
</comment>
<feature type="region of interest" description="Aspartate" evidence="7">
    <location>
        <begin position="198"/>
        <end position="201"/>
    </location>
</feature>
<dbReference type="GO" id="GO:0003676">
    <property type="term" value="F:nucleic acid binding"/>
    <property type="evidence" value="ECO:0007669"/>
    <property type="project" value="InterPro"/>
</dbReference>
<feature type="binding site" evidence="7">
    <location>
        <position position="174"/>
    </location>
    <ligand>
        <name>L-aspartate</name>
        <dbReference type="ChEBI" id="CHEBI:29991"/>
    </ligand>
</feature>
<reference evidence="9 10" key="1">
    <citation type="journal article" date="2016" name="Nat. Commun.">
        <title>Thousands of microbial genomes shed light on interconnected biogeochemical processes in an aquifer system.</title>
        <authorList>
            <person name="Anantharaman K."/>
            <person name="Brown C.T."/>
            <person name="Hug L.A."/>
            <person name="Sharon I."/>
            <person name="Castelle C.J."/>
            <person name="Probst A.J."/>
            <person name="Thomas B.C."/>
            <person name="Singh A."/>
            <person name="Wilkins M.J."/>
            <person name="Karaoz U."/>
            <person name="Brodie E.L."/>
            <person name="Williams K.H."/>
            <person name="Hubbard S.S."/>
            <person name="Banfield J.F."/>
        </authorList>
    </citation>
    <scope>NUCLEOTIDE SEQUENCE [LARGE SCALE GENOMIC DNA]</scope>
    <source>
        <strain evidence="10">RIFCSPHIGHO2_01_FULL_58_15</strain>
    </source>
</reference>
<feature type="site" description="Important for tRNA non-discrimination" evidence="7">
    <location>
        <position position="29"/>
    </location>
</feature>
<dbReference type="HAMAP" id="MF_00044">
    <property type="entry name" value="Asp_tRNA_synth_type1"/>
    <property type="match status" value="1"/>
</dbReference>
<dbReference type="PROSITE" id="PS50862">
    <property type="entry name" value="AA_TRNA_LIGASE_II"/>
    <property type="match status" value="1"/>
</dbReference>
<dbReference type="GO" id="GO:0005737">
    <property type="term" value="C:cytoplasm"/>
    <property type="evidence" value="ECO:0007669"/>
    <property type="project" value="UniProtKB-SubCell"/>
</dbReference>
<dbReference type="Pfam" id="PF00152">
    <property type="entry name" value="tRNA-synt_2"/>
    <property type="match status" value="1"/>
</dbReference>
<comment type="caution">
    <text evidence="9">The sequence shown here is derived from an EMBL/GenBank/DDBJ whole genome shotgun (WGS) entry which is preliminary data.</text>
</comment>
<dbReference type="Proteomes" id="UP000178690">
    <property type="component" value="Unassembled WGS sequence"/>
</dbReference>
<dbReference type="SUPFAM" id="SSF50249">
    <property type="entry name" value="Nucleic acid-binding proteins"/>
    <property type="match status" value="1"/>
</dbReference>
<gene>
    <name evidence="7" type="primary">aspS</name>
    <name evidence="9" type="ORF">A2682_01175</name>
</gene>
<dbReference type="PRINTS" id="PR01042">
    <property type="entry name" value="TRNASYNTHASP"/>
</dbReference>
<keyword evidence="7" id="KW-0963">Cytoplasm</keyword>
<dbReference type="InterPro" id="IPR004365">
    <property type="entry name" value="NA-bd_OB_tRNA"/>
</dbReference>
<comment type="function">
    <text evidence="7">Aspartyl-tRNA synthetase with relaxed tRNA specificity since it is able to aspartylate not only its cognate tRNA(Asp) but also tRNA(Asn). Reaction proceeds in two steps: L-aspartate is first activated by ATP to form Asp-AMP and then transferred to the acceptor end of tRNA(Asp/Asn).</text>
</comment>
<feature type="binding site" evidence="7">
    <location>
        <position position="380"/>
    </location>
    <ligand>
        <name>L-aspartate</name>
        <dbReference type="ChEBI" id="CHEBI:29991"/>
    </ligand>
</feature>
<proteinExistence type="inferred from homology"/>
<feature type="binding site" evidence="7">
    <location>
        <position position="220"/>
    </location>
    <ligand>
        <name>L-aspartate</name>
        <dbReference type="ChEBI" id="CHEBI:29991"/>
    </ligand>
</feature>
<dbReference type="STRING" id="1802363.A2682_01175"/>
<sequence length="479" mass="54825">MQRIWATETPQRVGERVTVAGFVHSRRDHGKLVFIDLRDRSGILQIVFRAGQTEGADPEELRGEWIIAVEGEVRARPESLVNPHIETGGVELLGAHLTVLSRAETPPFDISDENAMRNVDEELRLRYRYLDLRRPSVRERLRMRHETVAFIRRFLTERGFWEIETPILSKSTPEGARDYVVPSRLQPGSFYALPQSPQQYKQLLMVAGVERYFQIARCFRDEDTRGDRQPEFTQLDIEMAFVEQEDILRLTEELFTALIRKQFPDKHILHSPWPRLDHEDVMKRYGSDRPDLREHPEDPNELAFAWILNFPLFEAEPEDAPDSVSVAGLPPGKRYAPSHHMFTAPRPEDVVKLEENPSAVRSLQHDVVLNGYEVGGGSIRIHDSELQKKIFHLIGFTPEQEDQFAHFLTAFRYGVPPHGGIAPGLDRLLMILLGQPNLREVIAFPKTGDGRDLMMDAPAPVEEAQLKELGIRIQPKPTG</sequence>
<dbReference type="EMBL" id="MHST01000012">
    <property type="protein sequence ID" value="OHA49260.1"/>
    <property type="molecule type" value="Genomic_DNA"/>
</dbReference>
<protein>
    <recommendedName>
        <fullName evidence="7">Aspartate--tRNA(Asp/Asn) ligase</fullName>
        <ecNumber evidence="7">6.1.1.23</ecNumber>
    </recommendedName>
    <alternativeName>
        <fullName evidence="7">Aspartyl-tRNA synthetase</fullName>
        <shortName evidence="7">AspRS</shortName>
    </alternativeName>
    <alternativeName>
        <fullName evidence="7">Non-discriminating aspartyl-tRNA synthetase</fullName>
        <shortName evidence="7">ND-AspRS</shortName>
    </alternativeName>
</protein>
<feature type="binding site" evidence="7">
    <location>
        <position position="229"/>
    </location>
    <ligand>
        <name>ATP</name>
        <dbReference type="ChEBI" id="CHEBI:30616"/>
    </ligand>
</feature>
<evidence type="ECO:0000256" key="6">
    <source>
        <dbReference type="ARBA" id="ARBA00023146"/>
    </source>
</evidence>
<evidence type="ECO:0000256" key="1">
    <source>
        <dbReference type="ARBA" id="ARBA00006303"/>
    </source>
</evidence>
<dbReference type="AlphaFoldDB" id="A0A1G2PLR3"/>
<feature type="domain" description="Aminoacyl-transfer RNA synthetases class-II family profile" evidence="8">
    <location>
        <begin position="141"/>
        <end position="445"/>
    </location>
</feature>
<dbReference type="GO" id="GO:0005524">
    <property type="term" value="F:ATP binding"/>
    <property type="evidence" value="ECO:0007669"/>
    <property type="project" value="UniProtKB-UniRule"/>
</dbReference>
<dbReference type="InterPro" id="IPR004364">
    <property type="entry name" value="Aa-tRNA-synt_II"/>
</dbReference>
<dbReference type="InterPro" id="IPR012340">
    <property type="entry name" value="NA-bd_OB-fold"/>
</dbReference>